<evidence type="ECO:0000256" key="2">
    <source>
        <dbReference type="ARBA" id="ARBA00022605"/>
    </source>
</evidence>
<dbReference type="Gene3D" id="3.30.230.40">
    <property type="entry name" value="Imidazole glycerol phosphate dehydratase, domain 1"/>
    <property type="match status" value="2"/>
</dbReference>
<dbReference type="Proteomes" id="UP001596492">
    <property type="component" value="Unassembled WGS sequence"/>
</dbReference>
<organism evidence="7 8">
    <name type="scientific">Hirschia litorea</name>
    <dbReference type="NCBI Taxonomy" id="1199156"/>
    <lineage>
        <taxon>Bacteria</taxon>
        <taxon>Pseudomonadati</taxon>
        <taxon>Pseudomonadota</taxon>
        <taxon>Alphaproteobacteria</taxon>
        <taxon>Hyphomonadales</taxon>
        <taxon>Hyphomonadaceae</taxon>
        <taxon>Hirschia</taxon>
    </lineage>
</organism>
<dbReference type="NCBIfam" id="NF002109">
    <property type="entry name" value="PRK00951.1-5"/>
    <property type="match status" value="1"/>
</dbReference>
<dbReference type="CDD" id="cd07914">
    <property type="entry name" value="IGPD"/>
    <property type="match status" value="1"/>
</dbReference>
<dbReference type="SUPFAM" id="SSF54211">
    <property type="entry name" value="Ribosomal protein S5 domain 2-like"/>
    <property type="match status" value="2"/>
</dbReference>
<evidence type="ECO:0000256" key="3">
    <source>
        <dbReference type="ARBA" id="ARBA00023102"/>
    </source>
</evidence>
<dbReference type="Pfam" id="PF00475">
    <property type="entry name" value="IGPD"/>
    <property type="match status" value="1"/>
</dbReference>
<dbReference type="RefSeq" id="WP_382167727.1">
    <property type="nucleotide sequence ID" value="NZ_JBHTBR010000005.1"/>
</dbReference>
<comment type="caution">
    <text evidence="7">The sequence shown here is derived from an EMBL/GenBank/DDBJ whole genome shotgun (WGS) entry which is preliminary data.</text>
</comment>
<comment type="pathway">
    <text evidence="1 5 6">Amino-acid biosynthesis; L-histidine biosynthesis; L-histidine from 5-phospho-alpha-D-ribose 1-diphosphate: step 6/9.</text>
</comment>
<comment type="catalytic activity">
    <reaction evidence="5 6">
        <text>D-erythro-1-(imidazol-4-yl)glycerol 3-phosphate = 3-(imidazol-4-yl)-2-oxopropyl phosphate + H2O</text>
        <dbReference type="Rhea" id="RHEA:11040"/>
        <dbReference type="ChEBI" id="CHEBI:15377"/>
        <dbReference type="ChEBI" id="CHEBI:57766"/>
        <dbReference type="ChEBI" id="CHEBI:58278"/>
        <dbReference type="EC" id="4.2.1.19"/>
    </reaction>
</comment>
<keyword evidence="4 5" id="KW-0456">Lyase</keyword>
<dbReference type="InterPro" id="IPR020565">
    <property type="entry name" value="ImidazoleglycerP_deHydtase_CS"/>
</dbReference>
<dbReference type="InterPro" id="IPR000807">
    <property type="entry name" value="ImidazoleglycerolP_deHydtase"/>
</dbReference>
<dbReference type="NCBIfam" id="NF002111">
    <property type="entry name" value="PRK00951.2-1"/>
    <property type="match status" value="1"/>
</dbReference>
<dbReference type="PROSITE" id="PS00955">
    <property type="entry name" value="IGP_DEHYDRATASE_2"/>
    <property type="match status" value="1"/>
</dbReference>
<keyword evidence="2 5" id="KW-0028">Amino-acid biosynthesis</keyword>
<name>A0ABW2IMI3_9PROT</name>
<dbReference type="GO" id="GO:0004424">
    <property type="term" value="F:imidazoleglycerol-phosphate dehydratase activity"/>
    <property type="evidence" value="ECO:0007669"/>
    <property type="project" value="UniProtKB-EC"/>
</dbReference>
<accession>A0ABW2IMI3</accession>
<evidence type="ECO:0000256" key="1">
    <source>
        <dbReference type="ARBA" id="ARBA00005047"/>
    </source>
</evidence>
<dbReference type="PANTHER" id="PTHR23133">
    <property type="entry name" value="IMIDAZOLEGLYCEROL-PHOSPHATE DEHYDRATASE HIS7"/>
    <property type="match status" value="1"/>
</dbReference>
<dbReference type="PROSITE" id="PS00954">
    <property type="entry name" value="IGP_DEHYDRATASE_1"/>
    <property type="match status" value="1"/>
</dbReference>
<comment type="similarity">
    <text evidence="5 6">Belongs to the imidazoleglycerol-phosphate dehydratase family.</text>
</comment>
<gene>
    <name evidence="5 7" type="primary">hisB</name>
    <name evidence="7" type="ORF">ACFQS8_12070</name>
</gene>
<evidence type="ECO:0000256" key="4">
    <source>
        <dbReference type="ARBA" id="ARBA00023239"/>
    </source>
</evidence>
<evidence type="ECO:0000313" key="8">
    <source>
        <dbReference type="Proteomes" id="UP001596492"/>
    </source>
</evidence>
<keyword evidence="5" id="KW-0963">Cytoplasm</keyword>
<dbReference type="PANTHER" id="PTHR23133:SF2">
    <property type="entry name" value="IMIDAZOLEGLYCEROL-PHOSPHATE DEHYDRATASE"/>
    <property type="match status" value="1"/>
</dbReference>
<keyword evidence="8" id="KW-1185">Reference proteome</keyword>
<dbReference type="EMBL" id="JBHTBR010000005">
    <property type="protein sequence ID" value="MFC7292358.1"/>
    <property type="molecule type" value="Genomic_DNA"/>
</dbReference>
<dbReference type="InterPro" id="IPR038494">
    <property type="entry name" value="IGPD_sf"/>
</dbReference>
<comment type="subcellular location">
    <subcellularLocation>
        <location evidence="5 6">Cytoplasm</location>
    </subcellularLocation>
</comment>
<evidence type="ECO:0000313" key="7">
    <source>
        <dbReference type="EMBL" id="MFC7292358.1"/>
    </source>
</evidence>
<dbReference type="EC" id="4.2.1.19" evidence="5 6"/>
<proteinExistence type="inferred from homology"/>
<dbReference type="InterPro" id="IPR020568">
    <property type="entry name" value="Ribosomal_Su5_D2-typ_SF"/>
</dbReference>
<dbReference type="HAMAP" id="MF_00076">
    <property type="entry name" value="HisB"/>
    <property type="match status" value="1"/>
</dbReference>
<protein>
    <recommendedName>
        <fullName evidence="5 6">Imidazoleglycerol-phosphate dehydratase</fullName>
        <shortName evidence="5">IGPD</shortName>
        <ecNumber evidence="5 6">4.2.1.19</ecNumber>
    </recommendedName>
</protein>
<evidence type="ECO:0000256" key="6">
    <source>
        <dbReference type="RuleBase" id="RU000599"/>
    </source>
</evidence>
<reference evidence="8" key="1">
    <citation type="journal article" date="2019" name="Int. J. Syst. Evol. Microbiol.">
        <title>The Global Catalogue of Microorganisms (GCM) 10K type strain sequencing project: providing services to taxonomists for standard genome sequencing and annotation.</title>
        <authorList>
            <consortium name="The Broad Institute Genomics Platform"/>
            <consortium name="The Broad Institute Genome Sequencing Center for Infectious Disease"/>
            <person name="Wu L."/>
            <person name="Ma J."/>
        </authorList>
    </citation>
    <scope>NUCLEOTIDE SEQUENCE [LARGE SCALE GENOMIC DNA]</scope>
    <source>
        <strain evidence="8">CCUG 51308</strain>
    </source>
</reference>
<keyword evidence="3 5" id="KW-0368">Histidine biosynthesis</keyword>
<dbReference type="NCBIfam" id="NF002114">
    <property type="entry name" value="PRK00951.2-4"/>
    <property type="match status" value="1"/>
</dbReference>
<sequence length="203" mass="22446">MSDSLRRAEKSRETKETQISVKVDMDGTGKSKVSTGIGFFDHMLESFAKHSAIDLDIKCKGDLHIDMHHTMEDVGIVLGGAIKDALTKKTGGFTGINRFGHAYIPMDETLARASVDLCNRPYLVWRVEFNRDKVGDVDTELFKEFFHAFAMSCGACLHVECLYGVNTHHIAEACFKSLARAMRMASEHDDRLAGQAASTKGSL</sequence>
<evidence type="ECO:0000256" key="5">
    <source>
        <dbReference type="HAMAP-Rule" id="MF_00076"/>
    </source>
</evidence>